<evidence type="ECO:0000259" key="2">
    <source>
        <dbReference type="Pfam" id="PF12728"/>
    </source>
</evidence>
<keyword evidence="4" id="KW-1185">Reference proteome</keyword>
<sequence length="92" mass="10592">MTDQALPASPFFTTRQAAAYLNRPVDTLRVWRHRRFGPPSFRQGRKVMYRIADLDAWIAECESVDSRSNSELDPLQQDPESRKGRARPPYAA</sequence>
<dbReference type="STRING" id="417292.SAMN05421806_102318"/>
<name>A0A1G8W9C2_9ACTN</name>
<feature type="region of interest" description="Disordered" evidence="1">
    <location>
        <begin position="65"/>
        <end position="92"/>
    </location>
</feature>
<dbReference type="RefSeq" id="WP_093608087.1">
    <property type="nucleotide sequence ID" value="NZ_FNFF01000002.1"/>
</dbReference>
<dbReference type="EMBL" id="FNFF01000002">
    <property type="protein sequence ID" value="SDJ74861.1"/>
    <property type="molecule type" value="Genomic_DNA"/>
</dbReference>
<dbReference type="AlphaFoldDB" id="A0A1G8W9C2"/>
<reference evidence="3 4" key="1">
    <citation type="submission" date="2016-10" db="EMBL/GenBank/DDBJ databases">
        <authorList>
            <person name="de Groot N.N."/>
        </authorList>
    </citation>
    <scope>NUCLEOTIDE SEQUENCE [LARGE SCALE GENOMIC DNA]</scope>
    <source>
        <strain evidence="3 4">CGMCC 4.5727</strain>
    </source>
</reference>
<dbReference type="InterPro" id="IPR009061">
    <property type="entry name" value="DNA-bd_dom_put_sf"/>
</dbReference>
<dbReference type="OrthoDB" id="4330189at2"/>
<evidence type="ECO:0000256" key="1">
    <source>
        <dbReference type="SAM" id="MobiDB-lite"/>
    </source>
</evidence>
<proteinExistence type="predicted"/>
<protein>
    <submittedName>
        <fullName evidence="3">Helix-turn-helix domain-containing protein</fullName>
    </submittedName>
</protein>
<dbReference type="Pfam" id="PF12728">
    <property type="entry name" value="HTH_17"/>
    <property type="match status" value="1"/>
</dbReference>
<dbReference type="SUPFAM" id="SSF46955">
    <property type="entry name" value="Putative DNA-binding domain"/>
    <property type="match status" value="1"/>
</dbReference>
<dbReference type="InterPro" id="IPR041657">
    <property type="entry name" value="HTH_17"/>
</dbReference>
<accession>A0A1G8W9C2</accession>
<evidence type="ECO:0000313" key="3">
    <source>
        <dbReference type="EMBL" id="SDJ74861.1"/>
    </source>
</evidence>
<gene>
    <name evidence="3" type="ORF">SAMN05421806_102318</name>
</gene>
<dbReference type="Proteomes" id="UP000199155">
    <property type="component" value="Unassembled WGS sequence"/>
</dbReference>
<organism evidence="3 4">
    <name type="scientific">Streptomyces indicus</name>
    <dbReference type="NCBI Taxonomy" id="417292"/>
    <lineage>
        <taxon>Bacteria</taxon>
        <taxon>Bacillati</taxon>
        <taxon>Actinomycetota</taxon>
        <taxon>Actinomycetes</taxon>
        <taxon>Kitasatosporales</taxon>
        <taxon>Streptomycetaceae</taxon>
        <taxon>Streptomyces</taxon>
    </lineage>
</organism>
<feature type="domain" description="Helix-turn-helix" evidence="2">
    <location>
        <begin position="11"/>
        <end position="61"/>
    </location>
</feature>
<evidence type="ECO:0000313" key="4">
    <source>
        <dbReference type="Proteomes" id="UP000199155"/>
    </source>
</evidence>